<reference evidence="1 2" key="1">
    <citation type="submission" date="2016-12" db="EMBL/GenBank/DDBJ databases">
        <title>Complete Genome Sequence of Lactobacillus fermentum Strain SNUV175, a Probiotic for Treatment of Bacterial Vaginosis.</title>
        <authorList>
            <person name="Lee S."/>
            <person name="You H.J."/>
            <person name="Kwon B."/>
            <person name="Ko G."/>
        </authorList>
    </citation>
    <scope>NUCLEOTIDE SEQUENCE [LARGE SCALE GENOMIC DNA]</scope>
    <source>
        <strain evidence="1 2">SNUV175</strain>
    </source>
</reference>
<protein>
    <submittedName>
        <fullName evidence="1">Uncharacterized protein</fullName>
    </submittedName>
</protein>
<dbReference type="AlphaFoldDB" id="A0A1L7GT51"/>
<sequence>MTNEEYREEQSKRFDQRYGWVEEYNHDVTWSWLDDRKLKNLIDILFAEDEIKYWGLEGCYKTLIHQY</sequence>
<accession>A0A1L7GT51</accession>
<dbReference type="RefSeq" id="WP_075667065.1">
    <property type="nucleotide sequence ID" value="NZ_CP019030.1"/>
</dbReference>
<proteinExistence type="predicted"/>
<evidence type="ECO:0000313" key="1">
    <source>
        <dbReference type="EMBL" id="APU45139.1"/>
    </source>
</evidence>
<organism evidence="1 2">
    <name type="scientific">Limosilactobacillus fermentum</name>
    <name type="common">Lactobacillus fermentum</name>
    <dbReference type="NCBI Taxonomy" id="1613"/>
    <lineage>
        <taxon>Bacteria</taxon>
        <taxon>Bacillati</taxon>
        <taxon>Bacillota</taxon>
        <taxon>Bacilli</taxon>
        <taxon>Lactobacillales</taxon>
        <taxon>Lactobacillaceae</taxon>
        <taxon>Limosilactobacillus</taxon>
    </lineage>
</organism>
<name>A0A1L7GT51_LIMFE</name>
<evidence type="ECO:0000313" key="2">
    <source>
        <dbReference type="Proteomes" id="UP000185427"/>
    </source>
</evidence>
<dbReference type="EMBL" id="CP019030">
    <property type="protein sequence ID" value="APU45139.1"/>
    <property type="molecule type" value="Genomic_DNA"/>
</dbReference>
<gene>
    <name evidence="1" type="ORF">BUW47_01110</name>
</gene>
<dbReference type="Proteomes" id="UP000185427">
    <property type="component" value="Chromosome"/>
</dbReference>